<comment type="pathway">
    <text evidence="2">Cofactor biosynthesis; riboflavin biosynthesis; 5-amino-6-(D-ribitylamino)uracil from GTP: step 2/4.</text>
</comment>
<dbReference type="Gene3D" id="3.40.430.10">
    <property type="entry name" value="Dihydrofolate Reductase, subunit A"/>
    <property type="match status" value="1"/>
</dbReference>
<dbReference type="RefSeq" id="WP_271021755.1">
    <property type="nucleotide sequence ID" value="NZ_JAQHXR010000004.1"/>
</dbReference>
<dbReference type="Pfam" id="PF00383">
    <property type="entry name" value="dCMP_cyt_deam_1"/>
    <property type="match status" value="1"/>
</dbReference>
<name>A0ABT4VFA8_9HELI</name>
<dbReference type="SUPFAM" id="SSF53927">
    <property type="entry name" value="Cytidine deaminase-like"/>
    <property type="match status" value="1"/>
</dbReference>
<comment type="similarity">
    <text evidence="5">In the C-terminal section; belongs to the HTP reductase family.</text>
</comment>
<comment type="pathway">
    <text evidence="3">Cofactor biosynthesis; riboflavin biosynthesis; 5-amino-6-(D-ribitylamino)uracil from GTP: step 3/4.</text>
</comment>
<proteinExistence type="inferred from homology"/>
<evidence type="ECO:0000313" key="12">
    <source>
        <dbReference type="Proteomes" id="UP001210261"/>
    </source>
</evidence>
<comment type="function">
    <text evidence="1">Converts 2,5-diamino-6-(ribosylamino)-4(3h)-pyrimidinone 5'-phosphate into 5-amino-6-(ribosylamino)-2,4(1h,3h)-pyrimidinedione 5'-phosphate.</text>
</comment>
<evidence type="ECO:0000256" key="5">
    <source>
        <dbReference type="ARBA" id="ARBA00007417"/>
    </source>
</evidence>
<dbReference type="SUPFAM" id="SSF53597">
    <property type="entry name" value="Dihydrofolate reductase-like"/>
    <property type="match status" value="1"/>
</dbReference>
<evidence type="ECO:0000256" key="9">
    <source>
        <dbReference type="ARBA" id="ARBA00023268"/>
    </source>
</evidence>
<comment type="caution">
    <text evidence="11">The sequence shown here is derived from an EMBL/GenBank/DDBJ whole genome shotgun (WGS) entry which is preliminary data.</text>
</comment>
<evidence type="ECO:0000256" key="7">
    <source>
        <dbReference type="ARBA" id="ARBA00013173"/>
    </source>
</evidence>
<reference evidence="11 12" key="1">
    <citation type="submission" date="2023-01" db="EMBL/GenBank/DDBJ databases">
        <title>Description of Helicobacter ibis sp. nov. isolated from faecal droppings of black-faced ibis (Theristicus melanopis).</title>
        <authorList>
            <person name="Lopez-Cantillo M."/>
            <person name="Vidal-Veuthey B."/>
            <person name="Mella A."/>
            <person name="De La Haba R."/>
            <person name="Collado L."/>
        </authorList>
    </citation>
    <scope>NUCLEOTIDE SEQUENCE [LARGE SCALE GENOMIC DNA]</scope>
    <source>
        <strain evidence="11 12">A82</strain>
    </source>
</reference>
<dbReference type="Gene3D" id="3.40.140.10">
    <property type="entry name" value="Cytidine Deaminase, domain 2"/>
    <property type="match status" value="1"/>
</dbReference>
<evidence type="ECO:0000256" key="8">
    <source>
        <dbReference type="ARBA" id="ARBA00019930"/>
    </source>
</evidence>
<evidence type="ECO:0000313" key="11">
    <source>
        <dbReference type="EMBL" id="MDA3969399.1"/>
    </source>
</evidence>
<dbReference type="GO" id="GO:0008835">
    <property type="term" value="F:diaminohydroxyphosphoribosylaminopyrimidine deaminase activity"/>
    <property type="evidence" value="ECO:0007669"/>
    <property type="project" value="UniProtKB-EC"/>
</dbReference>
<dbReference type="InterPro" id="IPR024072">
    <property type="entry name" value="DHFR-like_dom_sf"/>
</dbReference>
<dbReference type="Pfam" id="PF01872">
    <property type="entry name" value="RibD_C"/>
    <property type="match status" value="1"/>
</dbReference>
<feature type="domain" description="CMP/dCMP-type deaminase" evidence="10">
    <location>
        <begin position="2"/>
        <end position="151"/>
    </location>
</feature>
<dbReference type="EC" id="3.5.4.26" evidence="6"/>
<keyword evidence="9" id="KW-0511">Multifunctional enzyme</keyword>
<evidence type="ECO:0000256" key="1">
    <source>
        <dbReference type="ARBA" id="ARBA00002151"/>
    </source>
</evidence>
<dbReference type="EMBL" id="JAQHXR010000004">
    <property type="protein sequence ID" value="MDA3969399.1"/>
    <property type="molecule type" value="Genomic_DNA"/>
</dbReference>
<dbReference type="Proteomes" id="UP001210261">
    <property type="component" value="Unassembled WGS sequence"/>
</dbReference>
<evidence type="ECO:0000256" key="4">
    <source>
        <dbReference type="ARBA" id="ARBA00005259"/>
    </source>
</evidence>
<comment type="similarity">
    <text evidence="4">In the N-terminal section; belongs to the cytidine and deoxycytidylate deaminase family.</text>
</comment>
<dbReference type="NCBIfam" id="TIGR00326">
    <property type="entry name" value="eubact_ribD"/>
    <property type="match status" value="1"/>
</dbReference>
<dbReference type="InterPro" id="IPR016193">
    <property type="entry name" value="Cytidine_deaminase-like"/>
</dbReference>
<keyword evidence="12" id="KW-1185">Reference proteome</keyword>
<dbReference type="PROSITE" id="PS51747">
    <property type="entry name" value="CYT_DCMP_DEAMINASES_2"/>
    <property type="match status" value="1"/>
</dbReference>
<accession>A0ABT4VFA8</accession>
<evidence type="ECO:0000256" key="2">
    <source>
        <dbReference type="ARBA" id="ARBA00004882"/>
    </source>
</evidence>
<dbReference type="InterPro" id="IPR002734">
    <property type="entry name" value="RibDG_C"/>
</dbReference>
<dbReference type="GO" id="GO:0008703">
    <property type="term" value="F:5-amino-6-(5-phosphoribosylamino)uracil reductase activity"/>
    <property type="evidence" value="ECO:0007669"/>
    <property type="project" value="UniProtKB-EC"/>
</dbReference>
<dbReference type="InterPro" id="IPR002125">
    <property type="entry name" value="CMP_dCMP_dom"/>
</dbReference>
<gene>
    <name evidence="11" type="primary">ribD</name>
    <name evidence="11" type="ORF">PF021_06920</name>
</gene>
<evidence type="ECO:0000259" key="10">
    <source>
        <dbReference type="PROSITE" id="PS51747"/>
    </source>
</evidence>
<keyword evidence="11" id="KW-0560">Oxidoreductase</keyword>
<organism evidence="11 12">
    <name type="scientific">Helicobacter ibis</name>
    <dbReference type="NCBI Taxonomy" id="2962633"/>
    <lineage>
        <taxon>Bacteria</taxon>
        <taxon>Pseudomonadati</taxon>
        <taxon>Campylobacterota</taxon>
        <taxon>Epsilonproteobacteria</taxon>
        <taxon>Campylobacterales</taxon>
        <taxon>Helicobacteraceae</taxon>
        <taxon>Helicobacter</taxon>
    </lineage>
</organism>
<dbReference type="InterPro" id="IPR004794">
    <property type="entry name" value="Eubact_RibD"/>
</dbReference>
<protein>
    <recommendedName>
        <fullName evidence="8">Riboflavin biosynthesis protein RibD</fullName>
        <ecNumber evidence="7">1.1.1.193</ecNumber>
        <ecNumber evidence="6">3.5.4.26</ecNumber>
    </recommendedName>
</protein>
<sequence length="342" mass="38183">MVDDSFYLNLAINRAWEYQCITIPNPAVGALVIDKNGQILSIQAHKEVGTPHAEVLALKESYIKLTNDNKIENITDSAEIHKYLLKNAKSIFNDITMYVTLSPCTHVGKTPSCANLLKELKVKKIIIGSEDINKNAQGGGELLEQNGIEVIYAYKQQKMQKVALKAKELLLPFISLQSKDSFVLFKYASRLNGSIDGGRISNESSQIFMHNIRTKVDNLLISGKTIMLDNPTLDCRYATLDNKKAPNITILTRNKNLPQNAPLFHINREITITNTPPKPSGFIMIEGGISMLESLIDMVDMILLFLSPTISQNTLIHTLNLNLKILHTSELDGDLLIWLAKK</sequence>
<evidence type="ECO:0000256" key="6">
    <source>
        <dbReference type="ARBA" id="ARBA00012766"/>
    </source>
</evidence>
<dbReference type="EC" id="1.1.1.193" evidence="7"/>
<keyword evidence="11" id="KW-0378">Hydrolase</keyword>
<evidence type="ECO:0000256" key="3">
    <source>
        <dbReference type="ARBA" id="ARBA00004910"/>
    </source>
</evidence>